<dbReference type="EMBL" id="CP003355">
    <property type="protein sequence ID" value="AHD07348.1"/>
    <property type="molecule type" value="Genomic_DNA"/>
</dbReference>
<keyword evidence="3" id="KW-0732">Signal</keyword>
<feature type="domain" description="YncI copper-binding" evidence="4">
    <location>
        <begin position="29"/>
        <end position="146"/>
    </location>
</feature>
<evidence type="ECO:0000256" key="3">
    <source>
        <dbReference type="SAM" id="SignalP"/>
    </source>
</evidence>
<protein>
    <recommendedName>
        <fullName evidence="4">YncI copper-binding domain-containing protein</fullName>
    </recommendedName>
</protein>
<reference evidence="5 6" key="1">
    <citation type="journal article" date="2014" name="PLoS ONE">
        <title>How to Kill the Honey Bee Larva: Genomic Potential and Virulence Mechanisms of Paenibacillus larvae.</title>
        <authorList>
            <person name="Djukic M."/>
            <person name="Brzuszkiewicz E."/>
            <person name="Funfhaus A."/>
            <person name="Voss J."/>
            <person name="Gollnow K."/>
            <person name="Poppinga L."/>
            <person name="Liesegang H."/>
            <person name="Garcia-Gonzalez E."/>
            <person name="Genersch E."/>
            <person name="Daniel R."/>
        </authorList>
    </citation>
    <scope>NUCLEOTIDE SEQUENCE [LARGE SCALE GENOMIC DNA]</scope>
    <source>
        <strain evidence="5 6">DSM 25430</strain>
    </source>
</reference>
<dbReference type="InterPro" id="IPR012533">
    <property type="entry name" value="YcnI-copper_dom"/>
</dbReference>
<dbReference type="Gene3D" id="2.60.40.2230">
    <property type="entry name" value="Uncharacterised protein YcnI-like PF07987, DUF1775"/>
    <property type="match status" value="1"/>
</dbReference>
<dbReference type="Pfam" id="PF07987">
    <property type="entry name" value="DUF1775"/>
    <property type="match status" value="1"/>
</dbReference>
<dbReference type="KEGG" id="plv:ERIC2_c36320"/>
<evidence type="ECO:0000256" key="1">
    <source>
        <dbReference type="SAM" id="MobiDB-lite"/>
    </source>
</evidence>
<keyword evidence="2" id="KW-0472">Membrane</keyword>
<keyword evidence="6" id="KW-1185">Reference proteome</keyword>
<dbReference type="PATRIC" id="fig|697284.3.peg.3437"/>
<sequence length="211" mass="22664">MYIAMKKITMYLCALLMSAFLFAGTASAHVTVSPNEAIQGSYQKFVVKVPTEKGIPTTQVKVKFDISNVKVSSFEPKPGWTYETAKDEQGNITGVTWKARGDGIKKNEFAEFSMQGKIADNAASITWKAYQTYSDGSIVEWTGAEGSDKPASITKVQPKPAGATKDSHGNTQLSAPEQAADSATNTPLYLSIAALVVSVLALLISIFKKKA</sequence>
<feature type="transmembrane region" description="Helical" evidence="2">
    <location>
        <begin position="188"/>
        <end position="207"/>
    </location>
</feature>
<evidence type="ECO:0000256" key="2">
    <source>
        <dbReference type="SAM" id="Phobius"/>
    </source>
</evidence>
<dbReference type="CDD" id="cd08545">
    <property type="entry name" value="YcnI_like"/>
    <property type="match status" value="1"/>
</dbReference>
<dbReference type="AlphaFoldDB" id="V9WAZ9"/>
<name>V9WAZ9_9BACL</name>
<accession>V9WAZ9</accession>
<organism evidence="5 6">
    <name type="scientific">Paenibacillus larvae subsp. larvae DSM 25430</name>
    <dbReference type="NCBI Taxonomy" id="697284"/>
    <lineage>
        <taxon>Bacteria</taxon>
        <taxon>Bacillati</taxon>
        <taxon>Bacillota</taxon>
        <taxon>Bacilli</taxon>
        <taxon>Bacillales</taxon>
        <taxon>Paenibacillaceae</taxon>
        <taxon>Paenibacillus</taxon>
    </lineage>
</organism>
<evidence type="ECO:0000259" key="4">
    <source>
        <dbReference type="Pfam" id="PF07987"/>
    </source>
</evidence>
<feature type="compositionally biased region" description="Polar residues" evidence="1">
    <location>
        <begin position="169"/>
        <end position="178"/>
    </location>
</feature>
<keyword evidence="2" id="KW-1133">Transmembrane helix</keyword>
<dbReference type="HOGENOM" id="CLU_087540_2_0_9"/>
<evidence type="ECO:0000313" key="6">
    <source>
        <dbReference type="Proteomes" id="UP000029431"/>
    </source>
</evidence>
<feature type="region of interest" description="Disordered" evidence="1">
    <location>
        <begin position="144"/>
        <end position="178"/>
    </location>
</feature>
<feature type="signal peptide" evidence="3">
    <location>
        <begin position="1"/>
        <end position="28"/>
    </location>
</feature>
<feature type="chain" id="PRO_5004784014" description="YncI copper-binding domain-containing protein" evidence="3">
    <location>
        <begin position="29"/>
        <end position="211"/>
    </location>
</feature>
<evidence type="ECO:0000313" key="5">
    <source>
        <dbReference type="EMBL" id="AHD07348.1"/>
    </source>
</evidence>
<keyword evidence="2" id="KW-0812">Transmembrane</keyword>
<gene>
    <name evidence="5" type="ORF">ERIC2_c36320</name>
</gene>
<dbReference type="eggNOG" id="COG4549">
    <property type="taxonomic scope" value="Bacteria"/>
</dbReference>
<proteinExistence type="predicted"/>
<dbReference type="Proteomes" id="UP000029431">
    <property type="component" value="Chromosome"/>
</dbReference>
<dbReference type="InterPro" id="IPR038507">
    <property type="entry name" value="YcnI-like_sf"/>
</dbReference>